<evidence type="ECO:0000256" key="3">
    <source>
        <dbReference type="SAM" id="SignalP"/>
    </source>
</evidence>
<feature type="compositionally biased region" description="Low complexity" evidence="1">
    <location>
        <begin position="298"/>
        <end position="310"/>
    </location>
</feature>
<name>A0ABT7YMG1_9ACTN</name>
<gene>
    <name evidence="4" type="ORF">QWI33_08845</name>
</gene>
<organism evidence="4 5">
    <name type="scientific">Glycomyces tritici</name>
    <dbReference type="NCBI Taxonomy" id="2665176"/>
    <lineage>
        <taxon>Bacteria</taxon>
        <taxon>Bacillati</taxon>
        <taxon>Actinomycetota</taxon>
        <taxon>Actinomycetes</taxon>
        <taxon>Glycomycetales</taxon>
        <taxon>Glycomycetaceae</taxon>
        <taxon>Glycomyces</taxon>
    </lineage>
</organism>
<dbReference type="EMBL" id="JAUEMJ010000002">
    <property type="protein sequence ID" value="MDN3239830.1"/>
    <property type="molecule type" value="Genomic_DNA"/>
</dbReference>
<keyword evidence="2" id="KW-1133">Transmembrane helix</keyword>
<feature type="region of interest" description="Disordered" evidence="1">
    <location>
        <begin position="298"/>
        <end position="317"/>
    </location>
</feature>
<dbReference type="SUPFAM" id="SSF82171">
    <property type="entry name" value="DPP6 N-terminal domain-like"/>
    <property type="match status" value="1"/>
</dbReference>
<feature type="signal peptide" evidence="3">
    <location>
        <begin position="1"/>
        <end position="34"/>
    </location>
</feature>
<feature type="compositionally biased region" description="Basic and acidic residues" evidence="1">
    <location>
        <begin position="378"/>
        <end position="390"/>
    </location>
</feature>
<proteinExistence type="predicted"/>
<feature type="region of interest" description="Disordered" evidence="1">
    <location>
        <begin position="378"/>
        <end position="479"/>
    </location>
</feature>
<accession>A0ABT7YMG1</accession>
<evidence type="ECO:0000256" key="1">
    <source>
        <dbReference type="SAM" id="MobiDB-lite"/>
    </source>
</evidence>
<evidence type="ECO:0000256" key="2">
    <source>
        <dbReference type="SAM" id="Phobius"/>
    </source>
</evidence>
<comment type="caution">
    <text evidence="4">The sequence shown here is derived from an EMBL/GenBank/DDBJ whole genome shotgun (WGS) entry which is preliminary data.</text>
</comment>
<feature type="chain" id="PRO_5045762049" evidence="3">
    <location>
        <begin position="35"/>
        <end position="576"/>
    </location>
</feature>
<reference evidence="4" key="1">
    <citation type="submission" date="2023-06" db="EMBL/GenBank/DDBJ databases">
        <title>Gycomyces niveus sp.nov., a novel actinomycete isolated from soil in Shouguang.</title>
        <authorList>
            <person name="Yang X."/>
            <person name="Zhao J."/>
        </authorList>
    </citation>
    <scope>NUCLEOTIDE SEQUENCE</scope>
    <source>
        <strain evidence="4">NEAU C2</strain>
    </source>
</reference>
<feature type="transmembrane region" description="Helical" evidence="2">
    <location>
        <begin position="336"/>
        <end position="355"/>
    </location>
</feature>
<keyword evidence="3" id="KW-0732">Signal</keyword>
<feature type="region of interest" description="Disordered" evidence="1">
    <location>
        <begin position="495"/>
        <end position="576"/>
    </location>
</feature>
<sequence length="576" mass="59303">MRERRVGRGALPARIVAGAAGAAVLVTAAPPVYAQEEGGGEVVCEIHDPRVAAATGLVEASDGDGWWVLPDVEGQTDDILTIRRVGSDCAVRDTEAGSLAVEWLPKDPQDIAIEPDKGFLWIADIGDTGDRESISLTQVAVDDASDFTMTRYVYPDGMKDAEAYFLLPDRTPVFIPSTEGTAELYKSDGPGQEENTPLELAGTVTLPDGAGAVTGAALNADASKVVLRTSDTAYEWDVADGDPVASMTAAEPRATPLGEAEGGGGTDIAYDSEGNFLTIVQTGDDASPAVIHRFTPAAPAAEEPAASENAAGGGAEEGPSMVDRILDLGVGTIVKILAAIAILGMATMVFGIIIIRKYRKQNGDDGDEDDDAELGFAREESGFGKDRGAAFDDDPVDLGLDAGQPDPDLGQIARGGVYGGARPEPSGNVYGASPARSDNVYGASPARPEPTGSVYGGSRPEPSGNVYGARPATPPAGQGAVYGAAAREEPQYGAFERGGQGSVYDNAGPGQSFGARPEPSGNVYGARPAAPPPRQGNAYGAPQGSVYGAGNDERTPEPEDGFWGPPESGTTYGRGR</sequence>
<keyword evidence="2" id="KW-0472">Membrane</keyword>
<evidence type="ECO:0000313" key="5">
    <source>
        <dbReference type="Proteomes" id="UP001171902"/>
    </source>
</evidence>
<evidence type="ECO:0000313" key="4">
    <source>
        <dbReference type="EMBL" id="MDN3239830.1"/>
    </source>
</evidence>
<keyword evidence="2" id="KW-0812">Transmembrane</keyword>
<dbReference type="RefSeq" id="WP_289956897.1">
    <property type="nucleotide sequence ID" value="NZ_JAUEMJ010000002.1"/>
</dbReference>
<dbReference type="Proteomes" id="UP001171902">
    <property type="component" value="Unassembled WGS sequence"/>
</dbReference>
<keyword evidence="5" id="KW-1185">Reference proteome</keyword>
<protein>
    <submittedName>
        <fullName evidence="4">Uncharacterized protein</fullName>
    </submittedName>
</protein>